<dbReference type="Proteomes" id="UP000600026">
    <property type="component" value="Unassembled WGS sequence"/>
</dbReference>
<proteinExistence type="predicted"/>
<gene>
    <name evidence="1" type="ORF">Sxan_78410</name>
</gene>
<dbReference type="RefSeq" id="WP_157853314.1">
    <property type="nucleotide sequence ID" value="NZ_BNEE01000011.1"/>
</dbReference>
<evidence type="ECO:0000313" key="1">
    <source>
        <dbReference type="EMBL" id="GHI90477.1"/>
    </source>
</evidence>
<keyword evidence="2" id="KW-1185">Reference proteome</keyword>
<comment type="caution">
    <text evidence="1">The sequence shown here is derived from an EMBL/GenBank/DDBJ whole genome shotgun (WGS) entry which is preliminary data.</text>
</comment>
<organism evidence="1 2">
    <name type="scientific">Streptomyces xanthophaeus</name>
    <dbReference type="NCBI Taxonomy" id="67385"/>
    <lineage>
        <taxon>Bacteria</taxon>
        <taxon>Bacillati</taxon>
        <taxon>Actinomycetota</taxon>
        <taxon>Actinomycetes</taxon>
        <taxon>Kitasatosporales</taxon>
        <taxon>Streptomycetaceae</taxon>
        <taxon>Streptomyces</taxon>
    </lineage>
</organism>
<evidence type="ECO:0000313" key="2">
    <source>
        <dbReference type="Proteomes" id="UP000600026"/>
    </source>
</evidence>
<protein>
    <submittedName>
        <fullName evidence="1">Uncharacterized protein</fullName>
    </submittedName>
</protein>
<reference evidence="1" key="1">
    <citation type="submission" date="2020-09" db="EMBL/GenBank/DDBJ databases">
        <title>Whole genome shotgun sequence of Streptomyces xanthophaeus NBRC 12829.</title>
        <authorList>
            <person name="Komaki H."/>
            <person name="Tamura T."/>
        </authorList>
    </citation>
    <scope>NUCLEOTIDE SEQUENCE</scope>
    <source>
        <strain evidence="1">NBRC 12829</strain>
    </source>
</reference>
<dbReference type="OrthoDB" id="8593648at2"/>
<dbReference type="AlphaFoldDB" id="A0A919H4X0"/>
<dbReference type="EMBL" id="BNEE01000011">
    <property type="protein sequence ID" value="GHI90477.1"/>
    <property type="molecule type" value="Genomic_DNA"/>
</dbReference>
<sequence>MTTLIPPPGPDRHRAIVSEVALLWAAHHPGPFPDVPFDHRHDLAYLDFNMAGCVTTYLSNDGVPGPGAVEVLRDCLPELRAAVALLARSADYREGLRVFRGLLAMAELILADEA</sequence>
<accession>A0A919H4X0</accession>
<name>A0A919H4X0_9ACTN</name>